<dbReference type="RefSeq" id="WP_126695399.1">
    <property type="nucleotide sequence ID" value="NZ_RXOF01000016.1"/>
</dbReference>
<keyword evidence="3" id="KW-1185">Reference proteome</keyword>
<organism evidence="2 3">
    <name type="scientific">Hymenobacter gummosus</name>
    <dbReference type="NCBI Taxonomy" id="1776032"/>
    <lineage>
        <taxon>Bacteria</taxon>
        <taxon>Pseudomonadati</taxon>
        <taxon>Bacteroidota</taxon>
        <taxon>Cytophagia</taxon>
        <taxon>Cytophagales</taxon>
        <taxon>Hymenobacteraceae</taxon>
        <taxon>Hymenobacter</taxon>
    </lineage>
</organism>
<dbReference type="EMBL" id="RXOF01000016">
    <property type="protein sequence ID" value="RTQ46235.1"/>
    <property type="molecule type" value="Genomic_DNA"/>
</dbReference>
<dbReference type="PROSITE" id="PS51257">
    <property type="entry name" value="PROKAR_LIPOPROTEIN"/>
    <property type="match status" value="1"/>
</dbReference>
<feature type="signal peptide" evidence="1">
    <location>
        <begin position="1"/>
        <end position="18"/>
    </location>
</feature>
<comment type="caution">
    <text evidence="2">The sequence shown here is derived from an EMBL/GenBank/DDBJ whole genome shotgun (WGS) entry which is preliminary data.</text>
</comment>
<keyword evidence="1" id="KW-0732">Signal</keyword>
<protein>
    <submittedName>
        <fullName evidence="2">Uncharacterized protein</fullName>
    </submittedName>
</protein>
<name>A0A431TXH2_9BACT</name>
<reference evidence="2 3" key="1">
    <citation type="submission" date="2018-12" db="EMBL/GenBank/DDBJ databases">
        <title>Hymenobacter gummosus sp. nov., isolated from a spring.</title>
        <authorList>
            <person name="Nie L."/>
        </authorList>
    </citation>
    <scope>NUCLEOTIDE SEQUENCE [LARGE SCALE GENOMIC DNA]</scope>
    <source>
        <strain evidence="2 3">KCTC 52166</strain>
    </source>
</reference>
<evidence type="ECO:0000313" key="3">
    <source>
        <dbReference type="Proteomes" id="UP000282184"/>
    </source>
</evidence>
<gene>
    <name evidence="2" type="ORF">EJV47_22150</name>
</gene>
<proteinExistence type="predicted"/>
<sequence length="247" mass="27573">MMSRLFPLALLTTLAACSADPAPPAVPETPAAKAVREYRLDYSAPELIDSGGTYYYQRVGLTDRNEPAARRRGYDSSIGSYDDSGSNYETTSFNVAFFGADGADAHLLLPHSRWRVYELDAAPLPAARAAFLFYRLIKADSNQDGQQNGYDPLVLFATDRRGRQLQQVTPDTVSVLSWQVAAPHHLLVHEQHDSDRNRQFGTGDAGQWRRYDLRNLRAPATPLLPDELRATLQQQLVSRRLQLPGED</sequence>
<evidence type="ECO:0000313" key="2">
    <source>
        <dbReference type="EMBL" id="RTQ46235.1"/>
    </source>
</evidence>
<feature type="chain" id="PRO_5019035934" evidence="1">
    <location>
        <begin position="19"/>
        <end position="247"/>
    </location>
</feature>
<evidence type="ECO:0000256" key="1">
    <source>
        <dbReference type="SAM" id="SignalP"/>
    </source>
</evidence>
<dbReference type="Proteomes" id="UP000282184">
    <property type="component" value="Unassembled WGS sequence"/>
</dbReference>
<dbReference type="AlphaFoldDB" id="A0A431TXH2"/>
<dbReference type="OrthoDB" id="877983at2"/>
<accession>A0A431TXH2</accession>